<dbReference type="InterPro" id="IPR000304">
    <property type="entry name" value="Pyrroline-COOH_reductase"/>
</dbReference>
<dbReference type="EMBL" id="CP123384">
    <property type="protein sequence ID" value="XCC92653.1"/>
    <property type="molecule type" value="Genomic_DNA"/>
</dbReference>
<dbReference type="RefSeq" id="WP_353471481.1">
    <property type="nucleotide sequence ID" value="NZ_CP123384.1"/>
</dbReference>
<dbReference type="Gene3D" id="1.10.3730.10">
    <property type="entry name" value="ProC C-terminal domain-like"/>
    <property type="match status" value="1"/>
</dbReference>
<dbReference type="GO" id="GO:0005737">
    <property type="term" value="C:cytoplasm"/>
    <property type="evidence" value="ECO:0007669"/>
    <property type="project" value="UniProtKB-SubCell"/>
</dbReference>
<evidence type="ECO:0000256" key="3">
    <source>
        <dbReference type="ARBA" id="ARBA00023002"/>
    </source>
</evidence>
<comment type="similarity">
    <text evidence="1 4">Belongs to the pyrroline-5-carboxylate reductase family.</text>
</comment>
<comment type="subcellular location">
    <subcellularLocation>
        <location evidence="4">Cytoplasm</location>
    </subcellularLocation>
</comment>
<evidence type="ECO:0000256" key="4">
    <source>
        <dbReference type="HAMAP-Rule" id="MF_01925"/>
    </source>
</evidence>
<keyword evidence="2 4" id="KW-0521">NADP</keyword>
<comment type="pathway">
    <text evidence="4">Amino-acid biosynthesis; L-proline biosynthesis; L-proline from L-glutamate 5-semialdehyde: step 1/1.</text>
</comment>
<evidence type="ECO:0000256" key="1">
    <source>
        <dbReference type="ARBA" id="ARBA00005525"/>
    </source>
</evidence>
<accession>A0AAU8AEK5</accession>
<dbReference type="InterPro" id="IPR028939">
    <property type="entry name" value="P5C_Rdtase_cat_N"/>
</dbReference>
<gene>
    <name evidence="4" type="primary">proC</name>
    <name evidence="8" type="ORF">PVT71_09165</name>
</gene>
<feature type="binding site" evidence="5">
    <location>
        <begin position="10"/>
        <end position="16"/>
    </location>
    <ligand>
        <name>NADP(+)</name>
        <dbReference type="ChEBI" id="CHEBI:58349"/>
    </ligand>
</feature>
<evidence type="ECO:0000256" key="2">
    <source>
        <dbReference type="ARBA" id="ARBA00022857"/>
    </source>
</evidence>
<dbReference type="PANTHER" id="PTHR11645">
    <property type="entry name" value="PYRROLINE-5-CARBOXYLATE REDUCTASE"/>
    <property type="match status" value="1"/>
</dbReference>
<dbReference type="SUPFAM" id="SSF48179">
    <property type="entry name" value="6-phosphogluconate dehydrogenase C-terminal domain-like"/>
    <property type="match status" value="1"/>
</dbReference>
<dbReference type="EC" id="1.5.1.2" evidence="4"/>
<evidence type="ECO:0000259" key="7">
    <source>
        <dbReference type="Pfam" id="PF14748"/>
    </source>
</evidence>
<dbReference type="HAMAP" id="MF_01925">
    <property type="entry name" value="P5C_reductase"/>
    <property type="match status" value="1"/>
</dbReference>
<keyword evidence="4" id="KW-0028">Amino-acid biosynthesis</keyword>
<sequence length="261" mass="26894">MSTGMTVGVIGGTGMLGRSLVAALLDSGVVRPEHLWVANRSGARGDLPEAVRVTARAQELADACDAVILSVPPALFAALELRAPDALVISVMAGVSRARIAGQTGARRIARAMSSPAASRRRAFSPWCGDLPAEDRALVETLLGACGSTAEVADEAQIEVFTAMTGPVPGFVAQFAACMADYAARRGVAPEVAEAAVRQLFLAAGEMLAWDGPAPCEHVREMVDYAGTTAAGLLALQEAGLQRVIDDGLDAAVARTRAIGT</sequence>
<reference evidence="8" key="1">
    <citation type="submission" date="2023-02" db="EMBL/GenBank/DDBJ databases">
        <title>Description and genomic characterization of Salipiger bruguierae sp. nov., isolated from the sediment of mangrove plant Bruguiera sexangula.</title>
        <authorList>
            <person name="Long M."/>
        </authorList>
    </citation>
    <scope>NUCLEOTIDE SEQUENCE</scope>
    <source>
        <strain evidence="8">H15</strain>
    </source>
</reference>
<dbReference type="PIRSF" id="PIRSF000193">
    <property type="entry name" value="Pyrrol-5-carb_rd"/>
    <property type="match status" value="1"/>
</dbReference>
<feature type="domain" description="Pyrroline-5-carboxylate reductase dimerisation" evidence="7">
    <location>
        <begin position="155"/>
        <end position="257"/>
    </location>
</feature>
<organism evidence="8">
    <name type="scientific">Alloyangia sp. H15</name>
    <dbReference type="NCBI Taxonomy" id="3029062"/>
    <lineage>
        <taxon>Bacteria</taxon>
        <taxon>Pseudomonadati</taxon>
        <taxon>Pseudomonadota</taxon>
        <taxon>Alphaproteobacteria</taxon>
        <taxon>Rhodobacterales</taxon>
        <taxon>Roseobacteraceae</taxon>
        <taxon>Alloyangia</taxon>
    </lineage>
</organism>
<evidence type="ECO:0000313" key="8">
    <source>
        <dbReference type="EMBL" id="XCC92653.1"/>
    </source>
</evidence>
<dbReference type="GO" id="GO:0055129">
    <property type="term" value="P:L-proline biosynthetic process"/>
    <property type="evidence" value="ECO:0007669"/>
    <property type="project" value="UniProtKB-UniRule"/>
</dbReference>
<keyword evidence="4" id="KW-0641">Proline biosynthesis</keyword>
<comment type="function">
    <text evidence="4">Catalyzes the reduction of 1-pyrroline-5-carboxylate (PCA) to L-proline.</text>
</comment>
<evidence type="ECO:0000256" key="5">
    <source>
        <dbReference type="PIRSR" id="PIRSR000193-1"/>
    </source>
</evidence>
<keyword evidence="3 4" id="KW-0560">Oxidoreductase</keyword>
<feature type="domain" description="Pyrroline-5-carboxylate reductase catalytic N-terminal" evidence="6">
    <location>
        <begin position="6"/>
        <end position="94"/>
    </location>
</feature>
<proteinExistence type="inferred from homology"/>
<keyword evidence="4" id="KW-0963">Cytoplasm</keyword>
<dbReference type="InterPro" id="IPR029036">
    <property type="entry name" value="P5CR_dimer"/>
</dbReference>
<dbReference type="PANTHER" id="PTHR11645:SF0">
    <property type="entry name" value="PYRROLINE-5-CARBOXYLATE REDUCTASE 3"/>
    <property type="match status" value="1"/>
</dbReference>
<dbReference type="Pfam" id="PF14748">
    <property type="entry name" value="P5CR_dimer"/>
    <property type="match status" value="1"/>
</dbReference>
<dbReference type="GO" id="GO:0004735">
    <property type="term" value="F:pyrroline-5-carboxylate reductase activity"/>
    <property type="evidence" value="ECO:0007669"/>
    <property type="project" value="UniProtKB-UniRule"/>
</dbReference>
<evidence type="ECO:0000259" key="6">
    <source>
        <dbReference type="Pfam" id="PF03807"/>
    </source>
</evidence>
<comment type="catalytic activity">
    <reaction evidence="4">
        <text>L-proline + NAD(+) = (S)-1-pyrroline-5-carboxylate + NADH + 2 H(+)</text>
        <dbReference type="Rhea" id="RHEA:14105"/>
        <dbReference type="ChEBI" id="CHEBI:15378"/>
        <dbReference type="ChEBI" id="CHEBI:17388"/>
        <dbReference type="ChEBI" id="CHEBI:57540"/>
        <dbReference type="ChEBI" id="CHEBI:57945"/>
        <dbReference type="ChEBI" id="CHEBI:60039"/>
        <dbReference type="EC" id="1.5.1.2"/>
    </reaction>
</comment>
<dbReference type="Pfam" id="PF03807">
    <property type="entry name" value="F420_oxidored"/>
    <property type="match status" value="1"/>
</dbReference>
<dbReference type="InterPro" id="IPR008927">
    <property type="entry name" value="6-PGluconate_DH-like_C_sf"/>
</dbReference>
<dbReference type="Gene3D" id="3.40.50.720">
    <property type="entry name" value="NAD(P)-binding Rossmann-like Domain"/>
    <property type="match status" value="1"/>
</dbReference>
<protein>
    <recommendedName>
        <fullName evidence="4">Pyrroline-5-carboxylate reductase</fullName>
        <shortName evidence="4">P5C reductase</shortName>
        <shortName evidence="4">P5CR</shortName>
        <ecNumber evidence="4">1.5.1.2</ecNumber>
    </recommendedName>
    <alternativeName>
        <fullName evidence="4">PCA reductase</fullName>
    </alternativeName>
</protein>
<dbReference type="AlphaFoldDB" id="A0AAU8AEK5"/>
<dbReference type="InterPro" id="IPR036291">
    <property type="entry name" value="NAD(P)-bd_dom_sf"/>
</dbReference>
<name>A0AAU8AEK5_9RHOB</name>
<comment type="catalytic activity">
    <reaction evidence="4">
        <text>L-proline + NADP(+) = (S)-1-pyrroline-5-carboxylate + NADPH + 2 H(+)</text>
        <dbReference type="Rhea" id="RHEA:14109"/>
        <dbReference type="ChEBI" id="CHEBI:15378"/>
        <dbReference type="ChEBI" id="CHEBI:17388"/>
        <dbReference type="ChEBI" id="CHEBI:57783"/>
        <dbReference type="ChEBI" id="CHEBI:58349"/>
        <dbReference type="ChEBI" id="CHEBI:60039"/>
        <dbReference type="EC" id="1.5.1.2"/>
    </reaction>
</comment>
<dbReference type="SUPFAM" id="SSF51735">
    <property type="entry name" value="NAD(P)-binding Rossmann-fold domains"/>
    <property type="match status" value="1"/>
</dbReference>